<evidence type="ECO:0000256" key="1">
    <source>
        <dbReference type="ARBA" id="ARBA00005964"/>
    </source>
</evidence>
<evidence type="ECO:0000259" key="4">
    <source>
        <dbReference type="Pfam" id="PF00135"/>
    </source>
</evidence>
<dbReference type="Proteomes" id="UP001497525">
    <property type="component" value="Unassembled WGS sequence"/>
</dbReference>
<feature type="domain" description="Dynein assembly factor 3 C-terminal" evidence="5">
    <location>
        <begin position="2"/>
        <end position="320"/>
    </location>
</feature>
<gene>
    <name evidence="6" type="ORF">CDAUBV1_LOCUS3838</name>
</gene>
<comment type="similarity">
    <text evidence="1">Belongs to the type-B carboxylesterase/lipase family.</text>
</comment>
<dbReference type="InterPro" id="IPR051093">
    <property type="entry name" value="Neuroligin/BSAL"/>
</dbReference>
<protein>
    <submittedName>
        <fullName evidence="6">Uncharacterized protein</fullName>
    </submittedName>
</protein>
<keyword evidence="3" id="KW-0812">Transmembrane</keyword>
<dbReference type="EMBL" id="CAXLJL010000090">
    <property type="protein sequence ID" value="CAL5131424.1"/>
    <property type="molecule type" value="Genomic_DNA"/>
</dbReference>
<dbReference type="Gene3D" id="3.40.50.1820">
    <property type="entry name" value="alpha/beta hydrolase"/>
    <property type="match status" value="1"/>
</dbReference>
<feature type="compositionally biased region" description="Basic and acidic residues" evidence="2">
    <location>
        <begin position="226"/>
        <end position="237"/>
    </location>
</feature>
<keyword evidence="3" id="KW-0472">Membrane</keyword>
<dbReference type="PANTHER" id="PTHR43903">
    <property type="entry name" value="NEUROLIGIN"/>
    <property type="match status" value="1"/>
</dbReference>
<organism evidence="6 7">
    <name type="scientific">Calicophoron daubneyi</name>
    <name type="common">Rumen fluke</name>
    <name type="synonym">Paramphistomum daubneyi</name>
    <dbReference type="NCBI Taxonomy" id="300641"/>
    <lineage>
        <taxon>Eukaryota</taxon>
        <taxon>Metazoa</taxon>
        <taxon>Spiralia</taxon>
        <taxon>Lophotrochozoa</taxon>
        <taxon>Platyhelminthes</taxon>
        <taxon>Trematoda</taxon>
        <taxon>Digenea</taxon>
        <taxon>Plagiorchiida</taxon>
        <taxon>Pronocephalata</taxon>
        <taxon>Paramphistomoidea</taxon>
        <taxon>Paramphistomidae</taxon>
        <taxon>Calicophoron</taxon>
    </lineage>
</organism>
<evidence type="ECO:0000259" key="5">
    <source>
        <dbReference type="Pfam" id="PF14740"/>
    </source>
</evidence>
<evidence type="ECO:0000313" key="6">
    <source>
        <dbReference type="EMBL" id="CAL5131424.1"/>
    </source>
</evidence>
<name>A0AAV2T2P4_CALDB</name>
<feature type="region of interest" description="Disordered" evidence="2">
    <location>
        <begin position="188"/>
        <end position="257"/>
    </location>
</feature>
<evidence type="ECO:0000256" key="3">
    <source>
        <dbReference type="SAM" id="Phobius"/>
    </source>
</evidence>
<feature type="compositionally biased region" description="Basic and acidic residues" evidence="2">
    <location>
        <begin position="336"/>
        <end position="354"/>
    </location>
</feature>
<dbReference type="SUPFAM" id="SSF53474">
    <property type="entry name" value="alpha/beta-Hydrolases"/>
    <property type="match status" value="1"/>
</dbReference>
<sequence length="1073" mass="121906">MDISPLKFKERDILEMVFKFWKRTSKEEFQITACWDQRLRKHLGTRYDAIPNVFDWDCSITLHDRQATQINPREYEKWRQKGVAFVLREAEYTSPNRSLGSGRMFTLPNGEKKVYWGYWGDITCSPYLAFGIDTSRYPDLAKTVNGQKAYGATITSEVNVRSLLWELENHRDCPLSIAAPFCVKSANKKKQGANSPDKTGDNHEGTETSKPSGSGSTEGKEETEEDEHRPDLSDGDSKMCSNKYRKNSEELKSETTSFEDRLNNIPYAPLELPSPFMVHMLPANSFCDLPTRFRSIFLSETPETIDVIYVGCSVAHLLDSPKLLGSQDAPSSEAGLKCKEEENGKQSEEHESKWTHGIHDLLSSKSLLIVESILYMVQMRQAQIEAYVTRITNMASKLSFKIWRGVPYAQPPTRENNLRFRRPIPPIRSKAKYDATFFRDSCSQPDSAEDSESQTWFQSPYEWMKRLPVRQTARLMHSISEDCLYMNIYTLNETDYGGGNTYPGVRRKLPILVFFDGADHLTGTANRFPGHVLAQLGIVVVSVNYRLGPMGFLSTRSNEPVGDPPVDAAHVALGNYGLWDQIRALEFIKENAEKFLGDPNQITVVGHGSAAADVALHLLSRKSGRRVPALFHRAVLMSGSDQVEGGFVKSAQESKMYAIELAHQVGCDVTTQKQMLECFRARTARELSTAAGQTRIHRPQWLTKPWAPTVDGDLIEDSPEKLWKDKKFAHIPVIGGLTADDGAVYALASLFQLPNSSITDIFDASAPHPRDLQMSHRINFSGLSREEQQLGFYEMAQRDFALDPVAVSRALSYEYTDWRDITDAQRRWCKYRDAWTDRLFGSGIVQTLRYHSQGNDSLGLSGPRRTQMYVFAFKSPTDTWTNLLGAYGGSELQYLFGLPRLTLHRDPEEIASQWPSDLNLEPPLRPYTALELNITDYMLYFISNFVKSGNATPVPVRNLTWDTYRPENRTYLWLNLTDGYEFSRSHQPELEQLGVGAGFDLRQNYRVYEHAYWSQLYPAQLTWPPRFTPPQPTPAYLEHYQTSALSLSGILAIVCIISAILFIVYCRKRKLLL</sequence>
<dbReference type="InterPro" id="IPR029058">
    <property type="entry name" value="AB_hydrolase_fold"/>
</dbReference>
<dbReference type="InterPro" id="IPR028235">
    <property type="entry name" value="DNAAF3_C"/>
</dbReference>
<feature type="compositionally biased region" description="Basic and acidic residues" evidence="2">
    <location>
        <begin position="246"/>
        <end position="257"/>
    </location>
</feature>
<evidence type="ECO:0000313" key="7">
    <source>
        <dbReference type="Proteomes" id="UP001497525"/>
    </source>
</evidence>
<feature type="domain" description="Carboxylesterase type B" evidence="4">
    <location>
        <begin position="390"/>
        <end position="978"/>
    </location>
</feature>
<keyword evidence="3" id="KW-1133">Transmembrane helix</keyword>
<comment type="caution">
    <text evidence="6">The sequence shown here is derived from an EMBL/GenBank/DDBJ whole genome shotgun (WGS) entry which is preliminary data.</text>
</comment>
<dbReference type="Pfam" id="PF14740">
    <property type="entry name" value="DUF4471"/>
    <property type="match status" value="1"/>
</dbReference>
<reference evidence="6" key="1">
    <citation type="submission" date="2024-06" db="EMBL/GenBank/DDBJ databases">
        <authorList>
            <person name="Liu X."/>
            <person name="Lenzi L."/>
            <person name="Haldenby T S."/>
            <person name="Uol C."/>
        </authorList>
    </citation>
    <scope>NUCLEOTIDE SEQUENCE</scope>
</reference>
<proteinExistence type="inferred from homology"/>
<feature type="transmembrane region" description="Helical" evidence="3">
    <location>
        <begin position="1044"/>
        <end position="1066"/>
    </location>
</feature>
<dbReference type="AlphaFoldDB" id="A0AAV2T2P4"/>
<dbReference type="Pfam" id="PF00135">
    <property type="entry name" value="COesterase"/>
    <property type="match status" value="1"/>
</dbReference>
<accession>A0AAV2T2P4</accession>
<feature type="compositionally biased region" description="Basic and acidic residues" evidence="2">
    <location>
        <begin position="198"/>
        <end position="207"/>
    </location>
</feature>
<feature type="compositionally biased region" description="Low complexity" evidence="2">
    <location>
        <begin position="208"/>
        <end position="217"/>
    </location>
</feature>
<evidence type="ECO:0000256" key="2">
    <source>
        <dbReference type="SAM" id="MobiDB-lite"/>
    </source>
</evidence>
<feature type="region of interest" description="Disordered" evidence="2">
    <location>
        <begin position="326"/>
        <end position="354"/>
    </location>
</feature>
<dbReference type="InterPro" id="IPR002018">
    <property type="entry name" value="CarbesteraseB"/>
</dbReference>